<sequence length="407" mass="46307">MIEVVPKADIKNQENKPELNFKLIKRNGLYKFCLALSLITTVPIIAASEVQRIQKRRILKVMKTGIRIVILVTFIISMSYLHRMIPLISTAMILYLIDVCGFAMQVVLYFKRAEINNALNHLCNLSHAFNPGKVAGSKHVNQMLLIFSASEILIVSAMSYFFFCQEWITYKNNTEFPIYIPPKLHEMCLTFIMISIIFSVSIGGATCGISAILCKQIYTMIGDLIRSYRTELKKKLKIQRLSTFIYNDIDSLKAIASLVDTVDSAFSWCALLQYCEFSSFIFITISIAVTNQAQFRTTWMTIFISWNFVLSLGLFYMITVAGSTVYEEDEQLKKVGLECNNEISQQSLLHSNDKNKSLLEVYLLLENTRNVSLRVTGGGLFGIKRTIFLTMANAVLTYSVIMYQLND</sequence>
<comment type="caution">
    <text evidence="8">The sequence shown here is derived from an EMBL/GenBank/DDBJ whole genome shotgun (WGS) entry which is preliminary data.</text>
</comment>
<feature type="transmembrane region" description="Helical" evidence="7">
    <location>
        <begin position="143"/>
        <end position="163"/>
    </location>
</feature>
<feature type="transmembrane region" description="Helical" evidence="7">
    <location>
        <begin position="387"/>
        <end position="405"/>
    </location>
</feature>
<dbReference type="AlphaFoldDB" id="A0A4Y2CY03"/>
<evidence type="ECO:0000256" key="6">
    <source>
        <dbReference type="ARBA" id="ARBA00023170"/>
    </source>
</evidence>
<evidence type="ECO:0000256" key="4">
    <source>
        <dbReference type="ARBA" id="ARBA00022989"/>
    </source>
</evidence>
<keyword evidence="3 7" id="KW-0812">Transmembrane</keyword>
<evidence type="ECO:0000256" key="7">
    <source>
        <dbReference type="SAM" id="Phobius"/>
    </source>
</evidence>
<evidence type="ECO:0000256" key="5">
    <source>
        <dbReference type="ARBA" id="ARBA00023136"/>
    </source>
</evidence>
<protein>
    <recommendedName>
        <fullName evidence="10">Gustatory receptor</fullName>
    </recommendedName>
</protein>
<dbReference type="InterPro" id="IPR013604">
    <property type="entry name" value="7TM_chemorcpt"/>
</dbReference>
<evidence type="ECO:0000256" key="2">
    <source>
        <dbReference type="ARBA" id="ARBA00022475"/>
    </source>
</evidence>
<keyword evidence="2" id="KW-1003">Cell membrane</keyword>
<dbReference type="PANTHER" id="PTHR21143">
    <property type="entry name" value="INVERTEBRATE GUSTATORY RECEPTOR"/>
    <property type="match status" value="1"/>
</dbReference>
<dbReference type="GO" id="GO:0043025">
    <property type="term" value="C:neuronal cell body"/>
    <property type="evidence" value="ECO:0007669"/>
    <property type="project" value="TreeGrafter"/>
</dbReference>
<keyword evidence="9" id="KW-1185">Reference proteome</keyword>
<feature type="transmembrane region" description="Helical" evidence="7">
    <location>
        <begin position="302"/>
        <end position="326"/>
    </location>
</feature>
<evidence type="ECO:0000313" key="8">
    <source>
        <dbReference type="EMBL" id="GBM08608.1"/>
    </source>
</evidence>
<evidence type="ECO:0008006" key="10">
    <source>
        <dbReference type="Google" id="ProtNLM"/>
    </source>
</evidence>
<dbReference type="PANTHER" id="PTHR21143:SF133">
    <property type="entry name" value="GUSTATORY AND PHEROMONE RECEPTOR 32A-RELATED"/>
    <property type="match status" value="1"/>
</dbReference>
<feature type="transmembrane region" description="Helical" evidence="7">
    <location>
        <begin position="91"/>
        <end position="110"/>
    </location>
</feature>
<reference evidence="8 9" key="1">
    <citation type="journal article" date="2019" name="Sci. Rep.">
        <title>Orb-weaving spider Araneus ventricosus genome elucidates the spidroin gene catalogue.</title>
        <authorList>
            <person name="Kono N."/>
            <person name="Nakamura H."/>
            <person name="Ohtoshi R."/>
            <person name="Moran D.A.P."/>
            <person name="Shinohara A."/>
            <person name="Yoshida Y."/>
            <person name="Fujiwara M."/>
            <person name="Mori M."/>
            <person name="Tomita M."/>
            <person name="Arakawa K."/>
        </authorList>
    </citation>
    <scope>NUCLEOTIDE SEQUENCE [LARGE SCALE GENOMIC DNA]</scope>
</reference>
<dbReference type="EMBL" id="BGPR01000259">
    <property type="protein sequence ID" value="GBM08608.1"/>
    <property type="molecule type" value="Genomic_DNA"/>
</dbReference>
<dbReference type="Pfam" id="PF08395">
    <property type="entry name" value="7tm_7"/>
    <property type="match status" value="1"/>
</dbReference>
<gene>
    <name evidence="8" type="ORF">AVEN_52449_1</name>
</gene>
<feature type="transmembrane region" description="Helical" evidence="7">
    <location>
        <begin position="68"/>
        <end position="85"/>
    </location>
</feature>
<dbReference type="GO" id="GO:0030424">
    <property type="term" value="C:axon"/>
    <property type="evidence" value="ECO:0007669"/>
    <property type="project" value="TreeGrafter"/>
</dbReference>
<keyword evidence="5 7" id="KW-0472">Membrane</keyword>
<evidence type="ECO:0000256" key="3">
    <source>
        <dbReference type="ARBA" id="ARBA00022692"/>
    </source>
</evidence>
<dbReference type="GO" id="GO:0008049">
    <property type="term" value="P:male courtship behavior"/>
    <property type="evidence" value="ECO:0007669"/>
    <property type="project" value="TreeGrafter"/>
</dbReference>
<dbReference type="GO" id="GO:0030425">
    <property type="term" value="C:dendrite"/>
    <property type="evidence" value="ECO:0007669"/>
    <property type="project" value="TreeGrafter"/>
</dbReference>
<name>A0A4Y2CY03_ARAVE</name>
<dbReference type="Proteomes" id="UP000499080">
    <property type="component" value="Unassembled WGS sequence"/>
</dbReference>
<comment type="subcellular location">
    <subcellularLocation>
        <location evidence="1">Cell membrane</location>
        <topology evidence="1">Multi-pass membrane protein</topology>
    </subcellularLocation>
</comment>
<dbReference type="GO" id="GO:0007635">
    <property type="term" value="P:chemosensory behavior"/>
    <property type="evidence" value="ECO:0007669"/>
    <property type="project" value="TreeGrafter"/>
</dbReference>
<evidence type="ECO:0000256" key="1">
    <source>
        <dbReference type="ARBA" id="ARBA00004651"/>
    </source>
</evidence>
<feature type="transmembrane region" description="Helical" evidence="7">
    <location>
        <begin position="191"/>
        <end position="214"/>
    </location>
</feature>
<organism evidence="8 9">
    <name type="scientific">Araneus ventricosus</name>
    <name type="common">Orbweaver spider</name>
    <name type="synonym">Epeira ventricosa</name>
    <dbReference type="NCBI Taxonomy" id="182803"/>
    <lineage>
        <taxon>Eukaryota</taxon>
        <taxon>Metazoa</taxon>
        <taxon>Ecdysozoa</taxon>
        <taxon>Arthropoda</taxon>
        <taxon>Chelicerata</taxon>
        <taxon>Arachnida</taxon>
        <taxon>Araneae</taxon>
        <taxon>Araneomorphae</taxon>
        <taxon>Entelegynae</taxon>
        <taxon>Araneoidea</taxon>
        <taxon>Araneidae</taxon>
        <taxon>Araneus</taxon>
    </lineage>
</organism>
<dbReference type="OrthoDB" id="6428803at2759"/>
<proteinExistence type="predicted"/>
<dbReference type="GO" id="GO:0005886">
    <property type="term" value="C:plasma membrane"/>
    <property type="evidence" value="ECO:0007669"/>
    <property type="project" value="UniProtKB-SubCell"/>
</dbReference>
<accession>A0A4Y2CY03</accession>
<keyword evidence="6" id="KW-0675">Receptor</keyword>
<evidence type="ECO:0000313" key="9">
    <source>
        <dbReference type="Proteomes" id="UP000499080"/>
    </source>
</evidence>
<dbReference type="GO" id="GO:0050909">
    <property type="term" value="P:sensory perception of taste"/>
    <property type="evidence" value="ECO:0007669"/>
    <property type="project" value="InterPro"/>
</dbReference>
<keyword evidence="4 7" id="KW-1133">Transmembrane helix</keyword>